<dbReference type="EMBL" id="JMTM01000074">
    <property type="protein sequence ID" value="OAZ02796.1"/>
    <property type="molecule type" value="Genomic_DNA"/>
</dbReference>
<dbReference type="RefSeq" id="WP_231891086.1">
    <property type="nucleotide sequence ID" value="NZ_JMTM01000074.1"/>
</dbReference>
<sequence length="335" mass="37217">MKKKLFIAILFVFASCSKDSDAVYEPTNYQYYYLTSENTIKPNQIIGGKGTLEANAITIANNKLYICNGDVLEIFDATTLSYLSTLKSYTKGTTTIPFTKLSSISIDNGRIYLGSIDSRIFVLDENKLSGINTIGNGQWWQTFVHVFGLKAKDGFLFVKEKNNSVKVFQTAQISETSNWNLAPIAKLNTLKGGTEIYSMDIANGNLIVAGQNANGFLHYNLKDIEKNATSSLTVPILPNTKTLTDNLPSSVVFSDEWAMTTENIKGTNYIRLYPKNVFLDQNYTPIINNSDIMGENTFKSITNGAVLKDRIFVADNANQAIRVLKLNKVTIAEQK</sequence>
<dbReference type="PROSITE" id="PS51257">
    <property type="entry name" value="PROKAR_LIPOPROTEIN"/>
    <property type="match status" value="1"/>
</dbReference>
<proteinExistence type="predicted"/>
<dbReference type="PATRIC" id="fig|29536.5.peg.2875"/>
<comment type="caution">
    <text evidence="1">The sequence shown here is derived from an EMBL/GenBank/DDBJ whole genome shotgun (WGS) entry which is preliminary data.</text>
</comment>
<dbReference type="InterPro" id="IPR015943">
    <property type="entry name" value="WD40/YVTN_repeat-like_dom_sf"/>
</dbReference>
<evidence type="ECO:0000313" key="2">
    <source>
        <dbReference type="Proteomes" id="UP000093807"/>
    </source>
</evidence>
<dbReference type="SUPFAM" id="SSF63829">
    <property type="entry name" value="Calcium-dependent phosphotriesterase"/>
    <property type="match status" value="1"/>
</dbReference>
<gene>
    <name evidence="1" type="ORF">FLB_27700</name>
</gene>
<evidence type="ECO:0000313" key="1">
    <source>
        <dbReference type="EMBL" id="OAZ02796.1"/>
    </source>
</evidence>
<reference evidence="1 2" key="1">
    <citation type="submission" date="2016-06" db="EMBL/GenBank/DDBJ databases">
        <title>Draft genome sequence of Flavobacterium succinicans strain DD5b.</title>
        <authorList>
            <person name="Poehlein A."/>
            <person name="Daniel R."/>
            <person name="Simeonova D.D."/>
        </authorList>
    </citation>
    <scope>NUCLEOTIDE SEQUENCE [LARGE SCALE GENOMIC DNA]</scope>
    <source>
        <strain evidence="1 2">DD5b</strain>
    </source>
</reference>
<organism evidence="1 2">
    <name type="scientific">Flavobacterium succinicans</name>
    <dbReference type="NCBI Taxonomy" id="29536"/>
    <lineage>
        <taxon>Bacteria</taxon>
        <taxon>Pseudomonadati</taxon>
        <taxon>Bacteroidota</taxon>
        <taxon>Flavobacteriia</taxon>
        <taxon>Flavobacteriales</taxon>
        <taxon>Flavobacteriaceae</taxon>
        <taxon>Flavobacterium</taxon>
    </lineage>
</organism>
<dbReference type="Proteomes" id="UP000093807">
    <property type="component" value="Unassembled WGS sequence"/>
</dbReference>
<name>A0A199XNH3_9FLAO</name>
<protein>
    <submittedName>
        <fullName evidence="1">Uncharacterized protein</fullName>
    </submittedName>
</protein>
<keyword evidence="2" id="KW-1185">Reference proteome</keyword>
<dbReference type="AlphaFoldDB" id="A0A199XNH3"/>
<dbReference type="Gene3D" id="2.130.10.10">
    <property type="entry name" value="YVTN repeat-like/Quinoprotein amine dehydrogenase"/>
    <property type="match status" value="1"/>
</dbReference>
<accession>A0A199XNH3</accession>